<reference evidence="12 13" key="1">
    <citation type="submission" date="2018-12" db="EMBL/GenBank/DDBJ databases">
        <title>Genomic taxonomy of the Vibrionaceae family.</title>
        <authorList>
            <person name="Gomez-Gil B."/>
            <person name="Enciso-Ibarra K."/>
        </authorList>
    </citation>
    <scope>NUCLEOTIDE SEQUENCE [LARGE SCALE GENOMIC DNA]</scope>
    <source>
        <strain evidence="12 13">CAIM 594</strain>
    </source>
</reference>
<keyword evidence="6 11" id="KW-0812">Transmembrane</keyword>
<name>A0A3R9E2K9_9VIBR</name>
<comment type="caution">
    <text evidence="12">The sequence shown here is derived from an EMBL/GenBank/DDBJ whole genome shotgun (WGS) entry which is preliminary data.</text>
</comment>
<evidence type="ECO:0000313" key="12">
    <source>
        <dbReference type="EMBL" id="RSD32854.1"/>
    </source>
</evidence>
<comment type="function">
    <text evidence="10">Inner membrane component of the type II secretion system required for the energy-dependent secretion of extracellular factors such as proteases and toxins from the periplasm.</text>
</comment>
<evidence type="ECO:0000256" key="2">
    <source>
        <dbReference type="ARBA" id="ARBA00010637"/>
    </source>
</evidence>
<evidence type="ECO:0000313" key="13">
    <source>
        <dbReference type="Proteomes" id="UP000269041"/>
    </source>
</evidence>
<evidence type="ECO:0000256" key="3">
    <source>
        <dbReference type="ARBA" id="ARBA00022448"/>
    </source>
</evidence>
<gene>
    <name evidence="12" type="ORF">EJA03_01720</name>
</gene>
<evidence type="ECO:0000256" key="8">
    <source>
        <dbReference type="ARBA" id="ARBA00022989"/>
    </source>
</evidence>
<keyword evidence="4 10" id="KW-1003">Cell membrane</keyword>
<dbReference type="Proteomes" id="UP000269041">
    <property type="component" value="Unassembled WGS sequence"/>
</dbReference>
<keyword evidence="7 10" id="KW-0653">Protein transport</keyword>
<evidence type="ECO:0000256" key="4">
    <source>
        <dbReference type="ARBA" id="ARBA00022475"/>
    </source>
</evidence>
<dbReference type="Gene3D" id="3.30.1360.100">
    <property type="entry name" value="General secretion pathway protein M, EpsM"/>
    <property type="match status" value="1"/>
</dbReference>
<evidence type="ECO:0000256" key="10">
    <source>
        <dbReference type="PIRNR" id="PIRNR006291"/>
    </source>
</evidence>
<keyword evidence="3 10" id="KW-0813">Transport</keyword>
<evidence type="ECO:0000256" key="11">
    <source>
        <dbReference type="SAM" id="Phobius"/>
    </source>
</evidence>
<dbReference type="OrthoDB" id="6624834at2"/>
<organism evidence="12 13">
    <name type="scientific">Vibrio pectenicida</name>
    <dbReference type="NCBI Taxonomy" id="62763"/>
    <lineage>
        <taxon>Bacteria</taxon>
        <taxon>Pseudomonadati</taxon>
        <taxon>Pseudomonadota</taxon>
        <taxon>Gammaproteobacteria</taxon>
        <taxon>Vibrionales</taxon>
        <taxon>Vibrionaceae</taxon>
        <taxon>Vibrio</taxon>
    </lineage>
</organism>
<evidence type="ECO:0000256" key="9">
    <source>
        <dbReference type="ARBA" id="ARBA00023136"/>
    </source>
</evidence>
<keyword evidence="5 10" id="KW-0997">Cell inner membrane</keyword>
<dbReference type="SUPFAM" id="SSF103054">
    <property type="entry name" value="General secretion pathway protein M, EpsM"/>
    <property type="match status" value="1"/>
</dbReference>
<dbReference type="RefSeq" id="WP_125319544.1">
    <property type="nucleotide sequence ID" value="NZ_AP024889.1"/>
</dbReference>
<evidence type="ECO:0000256" key="1">
    <source>
        <dbReference type="ARBA" id="ARBA00004377"/>
    </source>
</evidence>
<comment type="subcellular location">
    <subcellularLocation>
        <location evidence="1">Cell inner membrane</location>
        <topology evidence="1">Single-pass membrane protein</topology>
    </subcellularLocation>
</comment>
<keyword evidence="8 11" id="KW-1133">Transmembrane helix</keyword>
<dbReference type="PIRSF" id="PIRSF006291">
    <property type="entry name" value="GspM"/>
    <property type="match status" value="1"/>
</dbReference>
<dbReference type="AlphaFoldDB" id="A0A3R9E2K9"/>
<keyword evidence="9 10" id="KW-0472">Membrane</keyword>
<dbReference type="InterPro" id="IPR007690">
    <property type="entry name" value="T2SS_GspM"/>
</dbReference>
<evidence type="ECO:0000256" key="6">
    <source>
        <dbReference type="ARBA" id="ARBA00022692"/>
    </source>
</evidence>
<dbReference type="InterPro" id="IPR023229">
    <property type="entry name" value="T2SS_M_periplasmic_sf"/>
</dbReference>
<dbReference type="GO" id="GO:0015627">
    <property type="term" value="C:type II protein secretion system complex"/>
    <property type="evidence" value="ECO:0007669"/>
    <property type="project" value="InterPro"/>
</dbReference>
<dbReference type="EMBL" id="RSFA01000003">
    <property type="protein sequence ID" value="RSD32854.1"/>
    <property type="molecule type" value="Genomic_DNA"/>
</dbReference>
<protein>
    <recommendedName>
        <fullName evidence="10">Type II secretion system protein M</fullName>
        <shortName evidence="10">T2SS protein M</shortName>
    </recommendedName>
    <alternativeName>
        <fullName evidence="10">General secretion pathway protein M</fullName>
    </alternativeName>
</protein>
<proteinExistence type="inferred from homology"/>
<keyword evidence="13" id="KW-1185">Reference proteome</keyword>
<dbReference type="GO" id="GO:0005886">
    <property type="term" value="C:plasma membrane"/>
    <property type="evidence" value="ECO:0007669"/>
    <property type="project" value="UniProtKB-SubCell"/>
</dbReference>
<sequence length="163" mass="18448">MSQLLIPMQRWWVSSSQREQRMLMACGAFLCLGIIYWGVVQPVSQRAEMATQRIQSEKQLLSWVKNKADSISQLRVQGGVSSSSLPLNQSISSTASRFGAELVRVQPRGEELQVWVQPMPFNSLVDWMTFLKEQHGVSATFMDIDKGDQEGTVEIKRLQFVKG</sequence>
<dbReference type="Pfam" id="PF04612">
    <property type="entry name" value="T2SSM"/>
    <property type="match status" value="1"/>
</dbReference>
<feature type="transmembrane region" description="Helical" evidence="11">
    <location>
        <begin position="21"/>
        <end position="39"/>
    </location>
</feature>
<comment type="similarity">
    <text evidence="2 10">Belongs to the GSP M family.</text>
</comment>
<accession>A0A3R9E2K9</accession>
<evidence type="ECO:0000256" key="5">
    <source>
        <dbReference type="ARBA" id="ARBA00022519"/>
    </source>
</evidence>
<evidence type="ECO:0000256" key="7">
    <source>
        <dbReference type="ARBA" id="ARBA00022927"/>
    </source>
</evidence>
<dbReference type="GO" id="GO:0015628">
    <property type="term" value="P:protein secretion by the type II secretion system"/>
    <property type="evidence" value="ECO:0007669"/>
    <property type="project" value="InterPro"/>
</dbReference>